<dbReference type="Proteomes" id="UP000219439">
    <property type="component" value="Unassembled WGS sequence"/>
</dbReference>
<organism evidence="2 3">
    <name type="scientific">Cohaesibacter gelatinilyticus</name>
    <dbReference type="NCBI Taxonomy" id="372072"/>
    <lineage>
        <taxon>Bacteria</taxon>
        <taxon>Pseudomonadati</taxon>
        <taxon>Pseudomonadota</taxon>
        <taxon>Alphaproteobacteria</taxon>
        <taxon>Hyphomicrobiales</taxon>
        <taxon>Cohaesibacteraceae</taxon>
    </lineage>
</organism>
<dbReference type="GO" id="GO:0003677">
    <property type="term" value="F:DNA binding"/>
    <property type="evidence" value="ECO:0007669"/>
    <property type="project" value="UniProtKB-KW"/>
</dbReference>
<dbReference type="OrthoDB" id="9795923at2"/>
<keyword evidence="1" id="KW-0238">DNA-binding</keyword>
<dbReference type="Gene3D" id="1.10.10.10">
    <property type="entry name" value="Winged helix-like DNA-binding domain superfamily/Winged helix DNA-binding domain"/>
    <property type="match status" value="1"/>
</dbReference>
<dbReference type="InterPro" id="IPR036390">
    <property type="entry name" value="WH_DNA-bd_sf"/>
</dbReference>
<gene>
    <name evidence="2" type="ORF">SAMN06265368_0193</name>
</gene>
<proteinExistence type="predicted"/>
<evidence type="ECO:0000313" key="2">
    <source>
        <dbReference type="EMBL" id="SNZ05736.1"/>
    </source>
</evidence>
<protein>
    <submittedName>
        <fullName evidence="2">Transcriptional regulator, BadM/Rrf2 family</fullName>
    </submittedName>
</protein>
<dbReference type="InterPro" id="IPR000944">
    <property type="entry name" value="Tscrpt_reg_Rrf2"/>
</dbReference>
<dbReference type="GO" id="GO:0005829">
    <property type="term" value="C:cytosol"/>
    <property type="evidence" value="ECO:0007669"/>
    <property type="project" value="TreeGrafter"/>
</dbReference>
<dbReference type="PANTHER" id="PTHR33221">
    <property type="entry name" value="WINGED HELIX-TURN-HELIX TRANSCRIPTIONAL REGULATOR, RRF2 FAMILY"/>
    <property type="match status" value="1"/>
</dbReference>
<dbReference type="PROSITE" id="PS51197">
    <property type="entry name" value="HTH_RRF2_2"/>
    <property type="match status" value="1"/>
</dbReference>
<reference evidence="2 3" key="1">
    <citation type="submission" date="2017-09" db="EMBL/GenBank/DDBJ databases">
        <authorList>
            <person name="Ehlers B."/>
            <person name="Leendertz F.H."/>
        </authorList>
    </citation>
    <scope>NUCLEOTIDE SEQUENCE [LARGE SCALE GENOMIC DNA]</scope>
    <source>
        <strain evidence="2 3">DSM 18289</strain>
    </source>
</reference>
<dbReference type="RefSeq" id="WP_097151543.1">
    <property type="nucleotide sequence ID" value="NZ_OBEL01000001.1"/>
</dbReference>
<keyword evidence="3" id="KW-1185">Reference proteome</keyword>
<dbReference type="NCBIfam" id="TIGR00738">
    <property type="entry name" value="rrf2_super"/>
    <property type="match status" value="1"/>
</dbReference>
<accession>A0A285NCS5</accession>
<dbReference type="Pfam" id="PF02082">
    <property type="entry name" value="Rrf2"/>
    <property type="match status" value="1"/>
</dbReference>
<dbReference type="PANTHER" id="PTHR33221:SF4">
    <property type="entry name" value="HTH-TYPE TRANSCRIPTIONAL REPRESSOR NSRR"/>
    <property type="match status" value="1"/>
</dbReference>
<dbReference type="GO" id="GO:0003700">
    <property type="term" value="F:DNA-binding transcription factor activity"/>
    <property type="evidence" value="ECO:0007669"/>
    <property type="project" value="TreeGrafter"/>
</dbReference>
<evidence type="ECO:0000313" key="3">
    <source>
        <dbReference type="Proteomes" id="UP000219439"/>
    </source>
</evidence>
<dbReference type="SUPFAM" id="SSF46785">
    <property type="entry name" value="Winged helix' DNA-binding domain"/>
    <property type="match status" value="1"/>
</dbReference>
<dbReference type="EMBL" id="OBEL01000001">
    <property type="protein sequence ID" value="SNZ05736.1"/>
    <property type="molecule type" value="Genomic_DNA"/>
</dbReference>
<dbReference type="InterPro" id="IPR036388">
    <property type="entry name" value="WH-like_DNA-bd_sf"/>
</dbReference>
<evidence type="ECO:0000256" key="1">
    <source>
        <dbReference type="ARBA" id="ARBA00023125"/>
    </source>
</evidence>
<name>A0A285NCS5_9HYPH</name>
<sequence>MRLARGTDFAYRILMLAAMNRKRSLTIEMASQALGLSRAHLMKLIAKLSAHGFLETTRGRGGGMVLGKEPKDIRLGDVAEVMEADFGLVECLYRDESHCAMFGGCELTFIMHRAVRGFLDLLNDYSLDDILTKSQNSEDLILPACFQCDGQPAKPETTNKPNSES</sequence>
<dbReference type="AlphaFoldDB" id="A0A285NCS5"/>